<accession>A0A7W9GGG4</accession>
<dbReference type="AlphaFoldDB" id="A0A7W9GGG4"/>
<proteinExistence type="predicted"/>
<reference evidence="2 3" key="1">
    <citation type="submission" date="2020-08" db="EMBL/GenBank/DDBJ databases">
        <title>Sequencing the genomes of 1000 actinobacteria strains.</title>
        <authorList>
            <person name="Klenk H.-P."/>
        </authorList>
    </citation>
    <scope>NUCLEOTIDE SEQUENCE [LARGE SCALE GENOMIC DNA]</scope>
    <source>
        <strain evidence="2 3">DSM 45507</strain>
    </source>
</reference>
<dbReference type="Proteomes" id="UP000579153">
    <property type="component" value="Unassembled WGS sequence"/>
</dbReference>
<evidence type="ECO:0000313" key="2">
    <source>
        <dbReference type="EMBL" id="MBB5783141.1"/>
    </source>
</evidence>
<evidence type="ECO:0000313" key="3">
    <source>
        <dbReference type="Proteomes" id="UP000579153"/>
    </source>
</evidence>
<name>A0A7W9GGG4_9ACTN</name>
<sequence>MITATTAREVGITTDHRMRQSPAPSMRAASMRSCAVSMKNPRITMMLNTDTALGRISDQ</sequence>
<comment type="caution">
    <text evidence="2">The sequence shown here is derived from an EMBL/GenBank/DDBJ whole genome shotgun (WGS) entry which is preliminary data.</text>
</comment>
<organism evidence="2 3">
    <name type="scientific">Nonomuraea jabiensis</name>
    <dbReference type="NCBI Taxonomy" id="882448"/>
    <lineage>
        <taxon>Bacteria</taxon>
        <taxon>Bacillati</taxon>
        <taxon>Actinomycetota</taxon>
        <taxon>Actinomycetes</taxon>
        <taxon>Streptosporangiales</taxon>
        <taxon>Streptosporangiaceae</taxon>
        <taxon>Nonomuraea</taxon>
    </lineage>
</organism>
<feature type="region of interest" description="Disordered" evidence="1">
    <location>
        <begin position="1"/>
        <end position="31"/>
    </location>
</feature>
<evidence type="ECO:0000256" key="1">
    <source>
        <dbReference type="SAM" id="MobiDB-lite"/>
    </source>
</evidence>
<protein>
    <submittedName>
        <fullName evidence="2">Uncharacterized protein</fullName>
    </submittedName>
</protein>
<keyword evidence="3" id="KW-1185">Reference proteome</keyword>
<gene>
    <name evidence="2" type="ORF">HD596_009897</name>
</gene>
<dbReference type="EMBL" id="JACHMB010000001">
    <property type="protein sequence ID" value="MBB5783141.1"/>
    <property type="molecule type" value="Genomic_DNA"/>
</dbReference>